<keyword evidence="6" id="KW-1185">Reference proteome</keyword>
<reference evidence="5" key="1">
    <citation type="journal article" date="2022" name="Int. J. Mol. Sci.">
        <title>Draft Genome of Tanacetum Coccineum: Genomic Comparison of Closely Related Tanacetum-Family Plants.</title>
        <authorList>
            <person name="Yamashiro T."/>
            <person name="Shiraishi A."/>
            <person name="Nakayama K."/>
            <person name="Satake H."/>
        </authorList>
    </citation>
    <scope>NUCLEOTIDE SEQUENCE</scope>
</reference>
<gene>
    <name evidence="5" type="ORF">Tco_0937918</name>
</gene>
<dbReference type="SUPFAM" id="SSF53098">
    <property type="entry name" value="Ribonuclease H-like"/>
    <property type="match status" value="1"/>
</dbReference>
<dbReference type="Pfam" id="PF13976">
    <property type="entry name" value="gag_pre-integrs"/>
    <property type="match status" value="1"/>
</dbReference>
<dbReference type="Gene3D" id="3.30.420.10">
    <property type="entry name" value="Ribonuclease H-like superfamily/Ribonuclease H"/>
    <property type="match status" value="1"/>
</dbReference>
<organism evidence="5 6">
    <name type="scientific">Tanacetum coccineum</name>
    <dbReference type="NCBI Taxonomy" id="301880"/>
    <lineage>
        <taxon>Eukaryota</taxon>
        <taxon>Viridiplantae</taxon>
        <taxon>Streptophyta</taxon>
        <taxon>Embryophyta</taxon>
        <taxon>Tracheophyta</taxon>
        <taxon>Spermatophyta</taxon>
        <taxon>Magnoliopsida</taxon>
        <taxon>eudicotyledons</taxon>
        <taxon>Gunneridae</taxon>
        <taxon>Pentapetalae</taxon>
        <taxon>asterids</taxon>
        <taxon>campanulids</taxon>
        <taxon>Asterales</taxon>
        <taxon>Asteraceae</taxon>
        <taxon>Asteroideae</taxon>
        <taxon>Anthemideae</taxon>
        <taxon>Anthemidinae</taxon>
        <taxon>Tanacetum</taxon>
    </lineage>
</organism>
<dbReference type="Pfam" id="PF07727">
    <property type="entry name" value="RVT_2"/>
    <property type="match status" value="2"/>
</dbReference>
<dbReference type="PROSITE" id="PS50994">
    <property type="entry name" value="INTEGRASE"/>
    <property type="match status" value="1"/>
</dbReference>
<accession>A0ABQ5DIE0</accession>
<comment type="caution">
    <text evidence="5">The sequence shown here is derived from an EMBL/GenBank/DDBJ whole genome shotgun (WGS) entry which is preliminary data.</text>
</comment>
<dbReference type="InterPro" id="IPR036397">
    <property type="entry name" value="RNaseH_sf"/>
</dbReference>
<dbReference type="InterPro" id="IPR012337">
    <property type="entry name" value="RNaseH-like_sf"/>
</dbReference>
<dbReference type="Proteomes" id="UP001151760">
    <property type="component" value="Unassembled WGS sequence"/>
</dbReference>
<dbReference type="PANTHER" id="PTHR42648:SF32">
    <property type="entry name" value="RIBONUCLEASE H-LIKE DOMAIN, GAG-PRE-INTEGRASE DOMAIN PROTEIN-RELATED"/>
    <property type="match status" value="1"/>
</dbReference>
<proteinExistence type="predicted"/>
<feature type="compositionally biased region" description="Basic and acidic residues" evidence="3">
    <location>
        <begin position="821"/>
        <end position="843"/>
    </location>
</feature>
<evidence type="ECO:0000313" key="5">
    <source>
        <dbReference type="EMBL" id="GJT38053.1"/>
    </source>
</evidence>
<feature type="domain" description="Integrase catalytic" evidence="4">
    <location>
        <begin position="88"/>
        <end position="265"/>
    </location>
</feature>
<dbReference type="InterPro" id="IPR001584">
    <property type="entry name" value="Integrase_cat-core"/>
</dbReference>
<sequence>MGTIRFRNDNFAAIIGYGDYIQGNITICQIDYVEGPGHNLFSVGQFCDGDLKVAFHSKTCYVRNLEGDDLLTGGNESNLYTISISNMAASSPVCLMSKATSTKSWFWHRRLSHLNFGTINDLTRLNLVDGLLKFKYGKDHLCSACEREKSKKASHPPKLVSTKVCKIRTDNGTEFKNATLKADYEKLGIMQQFSMARTPQQNGVVERRNRTLVEAARTMLIFSQLPEFLWAEAVATTSDTMNTPSKEDLDNLFGPMFEEYFEKRSFDTPINSAAQPTQFHEDSSSTSSIIVEEHEAPPIETTSDEQTSPISLTNADEVNQEDSADFNGNLDFVPYNTSSHEEIESSTAALEPSNVQNFHQVQPSTHIWTKDHPLDQVIGDLSKPVMTRQRLQTDSEVCMYALTVSTIEPKNIKEAMADHSWIESMQDELNQFERLQVWELVPRPEGKNIIALKWLWKNKCDAENIVVRNKTRLVAKGYRQEEGIDFEESFAPVARLEAVRIQPEGFIDLEFPDHVYRLKKALYGLKQAPRAWYDKLYSFLIEHGFTKGCKDDYKSTPGGLQFLVIIMEQQQHASDVHPDKLCPPNKRYDLIIAASSSVPWIYMAQFWHTLKEDGSKYRLTFMLDKKMLSLTLDDFRIIFHLPQATDNNHDSFMPPPSFLDMVPFYKNELGLTMELKTSSSFTTTGLLFTKIIISHYMTNFPEILRCARDIYHNLKDDDIMKNIFTSRRHKHRDGMKIPDWMISDEIKHTEHYRMTPSAPRSPNPKVDAGESSAPKWPTVIHFCIPQKRSTRLTPPALVPIVDKVDEIILEDTLQVSLAKHKSQEEQETRENMELVRARSDKESPEVEITNVVIPMNVNEEEEDDEVCELKQMEKGKIVEESRSTPSPTPIRSPRIHTDLVSLDTKKLQELTETNTTPTPSSS</sequence>
<feature type="region of interest" description="Disordered" evidence="3">
    <location>
        <begin position="819"/>
        <end position="843"/>
    </location>
</feature>
<name>A0ABQ5DIE0_9ASTR</name>
<dbReference type="EMBL" id="BQNB010015273">
    <property type="protein sequence ID" value="GJT38053.1"/>
    <property type="molecule type" value="Genomic_DNA"/>
</dbReference>
<evidence type="ECO:0000256" key="1">
    <source>
        <dbReference type="ARBA" id="ARBA00022723"/>
    </source>
</evidence>
<feature type="compositionally biased region" description="Basic and acidic residues" evidence="3">
    <location>
        <begin position="871"/>
        <end position="882"/>
    </location>
</feature>
<dbReference type="InterPro" id="IPR039537">
    <property type="entry name" value="Retrotran_Ty1/copia-like"/>
</dbReference>
<dbReference type="InterPro" id="IPR013103">
    <property type="entry name" value="RVT_2"/>
</dbReference>
<feature type="region of interest" description="Disordered" evidence="3">
    <location>
        <begin position="871"/>
        <end position="922"/>
    </location>
</feature>
<feature type="region of interest" description="Disordered" evidence="3">
    <location>
        <begin position="752"/>
        <end position="772"/>
    </location>
</feature>
<evidence type="ECO:0000256" key="3">
    <source>
        <dbReference type="SAM" id="MobiDB-lite"/>
    </source>
</evidence>
<reference evidence="5" key="2">
    <citation type="submission" date="2022-01" db="EMBL/GenBank/DDBJ databases">
        <authorList>
            <person name="Yamashiro T."/>
            <person name="Shiraishi A."/>
            <person name="Satake H."/>
            <person name="Nakayama K."/>
        </authorList>
    </citation>
    <scope>NUCLEOTIDE SEQUENCE</scope>
</reference>
<keyword evidence="1" id="KW-0479">Metal-binding</keyword>
<feature type="compositionally biased region" description="Low complexity" evidence="3">
    <location>
        <begin position="883"/>
        <end position="892"/>
    </location>
</feature>
<feature type="region of interest" description="Disordered" evidence="3">
    <location>
        <begin position="315"/>
        <end position="343"/>
    </location>
</feature>
<protein>
    <submittedName>
        <fullName evidence="5">Integrase, catalytic region, zinc finger, CCHC-type containing protein</fullName>
    </submittedName>
</protein>
<keyword evidence="2" id="KW-0378">Hydrolase</keyword>
<evidence type="ECO:0000256" key="2">
    <source>
        <dbReference type="ARBA" id="ARBA00022801"/>
    </source>
</evidence>
<dbReference type="InterPro" id="IPR025724">
    <property type="entry name" value="GAG-pre-integrase_dom"/>
</dbReference>
<evidence type="ECO:0000313" key="6">
    <source>
        <dbReference type="Proteomes" id="UP001151760"/>
    </source>
</evidence>
<evidence type="ECO:0000259" key="4">
    <source>
        <dbReference type="PROSITE" id="PS50994"/>
    </source>
</evidence>
<dbReference type="PANTHER" id="PTHR42648">
    <property type="entry name" value="TRANSPOSASE, PUTATIVE-RELATED"/>
    <property type="match status" value="1"/>
</dbReference>